<keyword evidence="9" id="KW-1185">Reference proteome</keyword>
<gene>
    <name evidence="8" type="ORF">CROQUDRAFT_656324</name>
</gene>
<evidence type="ECO:0000256" key="2">
    <source>
        <dbReference type="ARBA" id="ARBA00005981"/>
    </source>
</evidence>
<comment type="similarity">
    <text evidence="2 5">Belongs to the MND1 family.</text>
</comment>
<comment type="function">
    <text evidence="5">Required for proper homologous chromosome pairing and efficient cross-over and intragenic recombination during meiosis.</text>
</comment>
<protein>
    <recommendedName>
        <fullName evidence="5">Meiotic nuclear division protein 1</fullName>
    </recommendedName>
</protein>
<dbReference type="Pfam" id="PF18517">
    <property type="entry name" value="LZ3wCH"/>
    <property type="match status" value="1"/>
</dbReference>
<reference evidence="8" key="1">
    <citation type="submission" date="2013-11" db="EMBL/GenBank/DDBJ databases">
        <title>Genome sequence of the fusiform rust pathogen reveals effectors for host alternation and coevolution with pine.</title>
        <authorList>
            <consortium name="DOE Joint Genome Institute"/>
            <person name="Smith K."/>
            <person name="Pendleton A."/>
            <person name="Kubisiak T."/>
            <person name="Anderson C."/>
            <person name="Salamov A."/>
            <person name="Aerts A."/>
            <person name="Riley R."/>
            <person name="Clum A."/>
            <person name="Lindquist E."/>
            <person name="Ence D."/>
            <person name="Campbell M."/>
            <person name="Kronenberg Z."/>
            <person name="Feau N."/>
            <person name="Dhillon B."/>
            <person name="Hamelin R."/>
            <person name="Burleigh J."/>
            <person name="Smith J."/>
            <person name="Yandell M."/>
            <person name="Nelson C."/>
            <person name="Grigoriev I."/>
            <person name="Davis J."/>
        </authorList>
    </citation>
    <scope>NUCLEOTIDE SEQUENCE</scope>
    <source>
        <strain evidence="8">G11</strain>
    </source>
</reference>
<comment type="caution">
    <text evidence="8">The sequence shown here is derived from an EMBL/GenBank/DDBJ whole genome shotgun (WGS) entry which is preliminary data.</text>
</comment>
<evidence type="ECO:0000256" key="1">
    <source>
        <dbReference type="ARBA" id="ARBA00004123"/>
    </source>
</evidence>
<feature type="domain" description="Mnd1 HTH" evidence="6">
    <location>
        <begin position="16"/>
        <end position="74"/>
    </location>
</feature>
<dbReference type="EMBL" id="MU167250">
    <property type="protein sequence ID" value="KAG0147220.1"/>
    <property type="molecule type" value="Genomic_DNA"/>
</dbReference>
<dbReference type="PIRSF" id="PIRSF026991">
    <property type="entry name" value="Mnd1"/>
    <property type="match status" value="1"/>
</dbReference>
<dbReference type="InterPro" id="IPR040661">
    <property type="entry name" value="LZ3wCH"/>
</dbReference>
<evidence type="ECO:0000259" key="7">
    <source>
        <dbReference type="Pfam" id="PF18517"/>
    </source>
</evidence>
<dbReference type="InterPro" id="IPR040453">
    <property type="entry name" value="Mnd1_HTH"/>
</dbReference>
<evidence type="ECO:0000313" key="9">
    <source>
        <dbReference type="Proteomes" id="UP000886653"/>
    </source>
</evidence>
<dbReference type="GO" id="GO:0007131">
    <property type="term" value="P:reciprocal meiotic recombination"/>
    <property type="evidence" value="ECO:0007669"/>
    <property type="project" value="InterPro"/>
</dbReference>
<evidence type="ECO:0000256" key="3">
    <source>
        <dbReference type="ARBA" id="ARBA00023054"/>
    </source>
</evidence>
<dbReference type="GO" id="GO:0005634">
    <property type="term" value="C:nucleus"/>
    <property type="evidence" value="ECO:0007669"/>
    <property type="project" value="UniProtKB-SubCell"/>
</dbReference>
<keyword evidence="4 5" id="KW-0539">Nucleus</keyword>
<comment type="subcellular location">
    <subcellularLocation>
        <location evidence="1 5">Nucleus</location>
    </subcellularLocation>
</comment>
<dbReference type="InterPro" id="IPR005647">
    <property type="entry name" value="Mnd1"/>
</dbReference>
<sequence length="206" mass="23631">MSKRTGVSAEEKLSRMINFFHSSNSFYTIKDLQKLVPKATGIVSQSVEDTVKSLVDDGLVKLEKVGSVNLYWSFTSEQAVSINRAIKKQDQELQILKASVLNLERTVELESVDREDTLERQIGLQDILQLQTIIKALQEELEKCTVMNSERIEEKVKLCELYKSGAENWTDNLSTLAKHCLDQFMMDHSTFCREFGLEVDFEDLVW</sequence>
<evidence type="ECO:0000313" key="8">
    <source>
        <dbReference type="EMBL" id="KAG0147220.1"/>
    </source>
</evidence>
<evidence type="ECO:0000259" key="6">
    <source>
        <dbReference type="Pfam" id="PF03962"/>
    </source>
</evidence>
<evidence type="ECO:0000256" key="4">
    <source>
        <dbReference type="ARBA" id="ARBA00023242"/>
    </source>
</evidence>
<name>A0A9P6TD11_9BASI</name>
<accession>A0A9P6TD11</accession>
<evidence type="ECO:0000256" key="5">
    <source>
        <dbReference type="PIRNR" id="PIRNR026991"/>
    </source>
</evidence>
<proteinExistence type="inferred from homology"/>
<feature type="domain" description="Leucine zipper with capping helix" evidence="7">
    <location>
        <begin position="150"/>
        <end position="203"/>
    </location>
</feature>
<dbReference type="AlphaFoldDB" id="A0A9P6TD11"/>
<dbReference type="OrthoDB" id="2500369at2759"/>
<dbReference type="Pfam" id="PF03962">
    <property type="entry name" value="Mnd1"/>
    <property type="match status" value="1"/>
</dbReference>
<organism evidence="8 9">
    <name type="scientific">Cronartium quercuum f. sp. fusiforme G11</name>
    <dbReference type="NCBI Taxonomy" id="708437"/>
    <lineage>
        <taxon>Eukaryota</taxon>
        <taxon>Fungi</taxon>
        <taxon>Dikarya</taxon>
        <taxon>Basidiomycota</taxon>
        <taxon>Pucciniomycotina</taxon>
        <taxon>Pucciniomycetes</taxon>
        <taxon>Pucciniales</taxon>
        <taxon>Coleosporiaceae</taxon>
        <taxon>Cronartium</taxon>
    </lineage>
</organism>
<keyword evidence="3" id="KW-0175">Coiled coil</keyword>
<dbReference type="GO" id="GO:0003690">
    <property type="term" value="F:double-stranded DNA binding"/>
    <property type="evidence" value="ECO:0007669"/>
    <property type="project" value="InterPro"/>
</dbReference>
<dbReference type="Proteomes" id="UP000886653">
    <property type="component" value="Unassembled WGS sequence"/>
</dbReference>